<organism evidence="2">
    <name type="scientific">Rosellinia necatrix</name>
    <name type="common">White root-rot fungus</name>
    <dbReference type="NCBI Taxonomy" id="77044"/>
    <lineage>
        <taxon>Eukaryota</taxon>
        <taxon>Fungi</taxon>
        <taxon>Dikarya</taxon>
        <taxon>Ascomycota</taxon>
        <taxon>Pezizomycotina</taxon>
        <taxon>Sordariomycetes</taxon>
        <taxon>Xylariomycetidae</taxon>
        <taxon>Xylariales</taxon>
        <taxon>Xylariaceae</taxon>
        <taxon>Rosellinia</taxon>
    </lineage>
</organism>
<feature type="region of interest" description="Disordered" evidence="1">
    <location>
        <begin position="44"/>
        <end position="87"/>
    </location>
</feature>
<feature type="region of interest" description="Disordered" evidence="1">
    <location>
        <begin position="1"/>
        <end position="23"/>
    </location>
</feature>
<dbReference type="AlphaFoldDB" id="A0A1W2TAL3"/>
<keyword evidence="3" id="KW-1185">Reference proteome</keyword>
<name>A0A1W2TAL3_ROSNE</name>
<dbReference type="EMBL" id="DF977584">
    <property type="protein sequence ID" value="GAP82407.2"/>
    <property type="molecule type" value="Genomic_DNA"/>
</dbReference>
<feature type="compositionally biased region" description="Basic and acidic residues" evidence="1">
    <location>
        <begin position="45"/>
        <end position="60"/>
    </location>
</feature>
<evidence type="ECO:0000313" key="2">
    <source>
        <dbReference type="EMBL" id="GAP82407.2"/>
    </source>
</evidence>
<gene>
    <name evidence="2" type="ORF">SAMD00023353_13900010</name>
</gene>
<sequence length="87" mass="9789">MSGSRPKIVKPERKSVNGSANKEDELYVLLDGKHATYYDGQIVSIDDKRPEDESQREAKNSKRKGGKDKNGWETIPLDDKPNTGDKK</sequence>
<dbReference type="OrthoDB" id="4778322at2759"/>
<accession>A0A1W2TAL3</accession>
<evidence type="ECO:0000256" key="1">
    <source>
        <dbReference type="SAM" id="MobiDB-lite"/>
    </source>
</evidence>
<proteinExistence type="predicted"/>
<protein>
    <submittedName>
        <fullName evidence="2">Uncharacterized protein</fullName>
    </submittedName>
</protein>
<reference evidence="2" key="1">
    <citation type="submission" date="2016-03" db="EMBL/GenBank/DDBJ databases">
        <title>Draft genome sequence of Rosellinia necatrix.</title>
        <authorList>
            <person name="Kanematsu S."/>
        </authorList>
    </citation>
    <scope>NUCLEOTIDE SEQUENCE [LARGE SCALE GENOMIC DNA]</scope>
    <source>
        <strain evidence="2">W97</strain>
    </source>
</reference>
<feature type="compositionally biased region" description="Basic and acidic residues" evidence="1">
    <location>
        <begin position="67"/>
        <end position="87"/>
    </location>
</feature>
<dbReference type="Proteomes" id="UP000054516">
    <property type="component" value="Unassembled WGS sequence"/>
</dbReference>
<evidence type="ECO:0000313" key="3">
    <source>
        <dbReference type="Proteomes" id="UP000054516"/>
    </source>
</evidence>
<feature type="compositionally biased region" description="Basic and acidic residues" evidence="1">
    <location>
        <begin position="9"/>
        <end position="23"/>
    </location>
</feature>